<dbReference type="PANTHER" id="PTHR45766:SF3">
    <property type="entry name" value="DNA ANNEALING HELICASE AND ENDONUCLEASE ZRANB3"/>
    <property type="match status" value="1"/>
</dbReference>
<dbReference type="VEuPathDB" id="ToxoDB:LOC34621132"/>
<feature type="region of interest" description="Disordered" evidence="5">
    <location>
        <begin position="956"/>
        <end position="1032"/>
    </location>
</feature>
<dbReference type="SUPFAM" id="SSF52540">
    <property type="entry name" value="P-loop containing nucleoside triphosphate hydrolases"/>
    <property type="match status" value="1"/>
</dbReference>
<evidence type="ECO:0000256" key="5">
    <source>
        <dbReference type="SAM" id="MobiDB-lite"/>
    </source>
</evidence>
<organism evidence="8 9">
    <name type="scientific">Cyclospora cayetanensis</name>
    <dbReference type="NCBI Taxonomy" id="88456"/>
    <lineage>
        <taxon>Eukaryota</taxon>
        <taxon>Sar</taxon>
        <taxon>Alveolata</taxon>
        <taxon>Apicomplexa</taxon>
        <taxon>Conoidasida</taxon>
        <taxon>Coccidia</taxon>
        <taxon>Eucoccidiorida</taxon>
        <taxon>Eimeriorina</taxon>
        <taxon>Eimeriidae</taxon>
        <taxon>Cyclospora</taxon>
    </lineage>
</organism>
<dbReference type="InterPro" id="IPR003615">
    <property type="entry name" value="HNH_nuc"/>
</dbReference>
<dbReference type="SMART" id="SM00487">
    <property type="entry name" value="DEXDc"/>
    <property type="match status" value="1"/>
</dbReference>
<dbReference type="InterPro" id="IPR027417">
    <property type="entry name" value="P-loop_NTPase"/>
</dbReference>
<evidence type="ECO:0000256" key="3">
    <source>
        <dbReference type="ARBA" id="ARBA00022806"/>
    </source>
</evidence>
<feature type="compositionally biased region" description="Basic and acidic residues" evidence="5">
    <location>
        <begin position="861"/>
        <end position="871"/>
    </location>
</feature>
<feature type="region of interest" description="Disordered" evidence="5">
    <location>
        <begin position="893"/>
        <end position="921"/>
    </location>
</feature>
<dbReference type="GO" id="GO:0005524">
    <property type="term" value="F:ATP binding"/>
    <property type="evidence" value="ECO:0007669"/>
    <property type="project" value="UniProtKB-KW"/>
</dbReference>
<feature type="region of interest" description="Disordered" evidence="5">
    <location>
        <begin position="322"/>
        <end position="344"/>
    </location>
</feature>
<dbReference type="InterPro" id="IPR038718">
    <property type="entry name" value="SNF2-like_sf"/>
</dbReference>
<feature type="domain" description="Helicase C-terminal" evidence="7">
    <location>
        <begin position="553"/>
        <end position="734"/>
    </location>
</feature>
<dbReference type="Gene3D" id="3.40.50.300">
    <property type="entry name" value="P-loop containing nucleotide triphosphate hydrolases"/>
    <property type="match status" value="1"/>
</dbReference>
<dbReference type="VEuPathDB" id="ToxoDB:cyc_04625"/>
<feature type="compositionally biased region" description="Polar residues" evidence="5">
    <location>
        <begin position="959"/>
        <end position="971"/>
    </location>
</feature>
<evidence type="ECO:0000259" key="7">
    <source>
        <dbReference type="PROSITE" id="PS51194"/>
    </source>
</evidence>
<sequence length="1342" mass="147242">MLPPKLREHLLPFQWEGVVFAVQRGGRALIGDEMGLGKTVQAIACIALYRQFPCLIVVRLRHGIMGVPASMRLVWADALEEWLANYSAPPQLRVLFASGDRPAPDEEHCICLSSFEMAGRLYDSLKATQYKFVVVDEAHKLRGSAFPRNPSFYARAEAAAARVAGMKAENAAEEAARVAGMKGENAAEEAARVAGTTRAEEHFSSVDSTRFVQAQPPLEKYATRQDLCRVHGEEKRRWRLSQTTSSQDANRKILDLVRGSRHALLLSGTPSVRLPADLFPLVEALLPARDEQDAIAVRARQLQQWRELETLAEAEARRFQRRDSSLDSLKNLDPPPPGVGEVPSPGALATPAWKAAAAKAAKANEAYGNPLDPARCSTFFSQDREKKAFSPWTVGEPTWQRFGNILRDERIQFAGSMPPTGDPQATLRDAESLIEGLPWAADASGDCDALVLPRCMRIVQLLLIFHCNNKLLTAIGEGLVLQKPEYRSLRSDTLKTAAGGVLLSEDNSISSDKGITAALRDVTRRPPATPAERVGLCKVAAAAQWLQEKFFRDVTDSAWHGEGADPPPKVIVFAHHRRVMDALGARLRELRVSCCLSGGARGLRGEQHGRTQGFVRIDGSLPEEERQRRRRIFLTDPRCLLALISITSSSHGLDFSGASVCIFLELLPPQHELLQAEARLHRRGQGRTVTTYFLVGRCKPSVAAAPRSESSHCTRANALRSSASDFPEEEAEAGASAKRDACELLTSLPGGRGGCAARRIKRDKASFLEPQGGSAPPLSFADAVKKCCLHLQREVEAVDEAAWCRIVQQAALVQQTLDGPLSAASQLDAVPAAAATSDDMHLPASTFAPASLTSASNSLPERQEQHAHPTETLEQIHQPTSCTAIRAEEMTSLHARIPPPRQADKTTSDVQGMDETSPGYSLLQDQQAPCVALLQTVSPAVSEAFRFRVSRFTQRKRVSSSARTSLDSLDSWSRVDSRGSHHDTSCLSVPLDEPQSSNAVSSRYFSTPSNTQPSKRSLEGASASHEKARRKTQAITFRPYTREPSRSILIPVILDNPRVKTQLPAAPPKHMQPFCRERQTVLCVSCMKPICSVSTSRTYLRIVENTEESRIPPLQPESAKPAGIKVSDQLAVKTLQSGAPNALRQTAEPQTQLTVDLSAHVDWGEAFGKPQSSVEVVTSRQNFANDETQCWLIRCSEQDLTCSGRCSDAYAARRRRQALRRQVERCDNGVCSHCGLDCGEMLTALKVMHAAGEPQWRIEEEVTRRAPSFRPWPALIRKLACSLTPSCAWEADHRKPVKDGGGLATVDSVQTLCRACHLEKTIEEGRRGQKRRHVGTNEAFKT</sequence>
<keyword evidence="2" id="KW-0378">Hydrolase</keyword>
<dbReference type="GO" id="GO:0004520">
    <property type="term" value="F:DNA endonuclease activity"/>
    <property type="evidence" value="ECO:0007669"/>
    <property type="project" value="TreeGrafter"/>
</dbReference>
<dbReference type="CDD" id="cd00085">
    <property type="entry name" value="HNHc"/>
    <property type="match status" value="1"/>
</dbReference>
<dbReference type="InParanoid" id="A0A1D3CTX3"/>
<dbReference type="Pfam" id="PF00176">
    <property type="entry name" value="SNF2-rel_dom"/>
    <property type="match status" value="1"/>
</dbReference>
<dbReference type="Gene3D" id="1.10.30.50">
    <property type="match status" value="1"/>
</dbReference>
<keyword evidence="1" id="KW-0547">Nucleotide-binding</keyword>
<protein>
    <submittedName>
        <fullName evidence="8">Uncharacterized protein</fullName>
    </submittedName>
</protein>
<name>A0A1D3CTX3_9EIME</name>
<dbReference type="GO" id="GO:0031297">
    <property type="term" value="P:replication fork processing"/>
    <property type="evidence" value="ECO:0007669"/>
    <property type="project" value="TreeGrafter"/>
</dbReference>
<keyword evidence="9" id="KW-1185">Reference proteome</keyword>
<dbReference type="InterPro" id="IPR049730">
    <property type="entry name" value="SNF2/RAD54-like_C"/>
</dbReference>
<evidence type="ECO:0000256" key="4">
    <source>
        <dbReference type="ARBA" id="ARBA00022840"/>
    </source>
</evidence>
<keyword evidence="3" id="KW-0347">Helicase</keyword>
<evidence type="ECO:0000256" key="1">
    <source>
        <dbReference type="ARBA" id="ARBA00022741"/>
    </source>
</evidence>
<dbReference type="EMBL" id="JROU02001976">
    <property type="protein sequence ID" value="OEH74654.1"/>
    <property type="molecule type" value="Genomic_DNA"/>
</dbReference>
<feature type="compositionally biased region" description="Polar residues" evidence="5">
    <location>
        <begin position="994"/>
        <end position="1015"/>
    </location>
</feature>
<dbReference type="GO" id="GO:0016787">
    <property type="term" value="F:hydrolase activity"/>
    <property type="evidence" value="ECO:0007669"/>
    <property type="project" value="UniProtKB-KW"/>
</dbReference>
<dbReference type="Pfam" id="PF00271">
    <property type="entry name" value="Helicase_C"/>
    <property type="match status" value="1"/>
</dbReference>
<keyword evidence="4" id="KW-0067">ATP-binding</keyword>
<dbReference type="PANTHER" id="PTHR45766">
    <property type="entry name" value="DNA ANNEALING HELICASE AND ENDONUCLEASE ZRANB3 FAMILY MEMBER"/>
    <property type="match status" value="1"/>
</dbReference>
<dbReference type="PROSITE" id="PS51194">
    <property type="entry name" value="HELICASE_CTER"/>
    <property type="match status" value="1"/>
</dbReference>
<dbReference type="GO" id="GO:0004386">
    <property type="term" value="F:helicase activity"/>
    <property type="evidence" value="ECO:0007669"/>
    <property type="project" value="UniProtKB-KW"/>
</dbReference>
<feature type="compositionally biased region" description="Polar residues" evidence="5">
    <location>
        <begin position="851"/>
        <end position="860"/>
    </location>
</feature>
<evidence type="ECO:0000259" key="6">
    <source>
        <dbReference type="PROSITE" id="PS51192"/>
    </source>
</evidence>
<dbReference type="GO" id="GO:0006281">
    <property type="term" value="P:DNA repair"/>
    <property type="evidence" value="ECO:0007669"/>
    <property type="project" value="TreeGrafter"/>
</dbReference>
<dbReference type="PROSITE" id="PS51192">
    <property type="entry name" value="HELICASE_ATP_BIND_1"/>
    <property type="match status" value="1"/>
</dbReference>
<dbReference type="InterPro" id="IPR000330">
    <property type="entry name" value="SNF2_N"/>
</dbReference>
<feature type="region of interest" description="Disordered" evidence="5">
    <location>
        <begin position="851"/>
        <end position="877"/>
    </location>
</feature>
<feature type="compositionally biased region" description="Basic and acidic residues" evidence="5">
    <location>
        <begin position="973"/>
        <end position="984"/>
    </location>
</feature>
<accession>A0A1D3CTX3</accession>
<dbReference type="Proteomes" id="UP000095192">
    <property type="component" value="Unassembled WGS sequence"/>
</dbReference>
<dbReference type="CDD" id="cd18793">
    <property type="entry name" value="SF2_C_SNF"/>
    <property type="match status" value="1"/>
</dbReference>
<evidence type="ECO:0000256" key="2">
    <source>
        <dbReference type="ARBA" id="ARBA00022801"/>
    </source>
</evidence>
<gene>
    <name evidence="8" type="ORF">cyc_04625</name>
</gene>
<reference evidence="8 9" key="1">
    <citation type="journal article" date="2016" name="BMC Genomics">
        <title>Comparative genomics reveals Cyclospora cayetanensis possesses coccidia-like metabolism and invasion components but unique surface antigens.</title>
        <authorList>
            <person name="Liu S."/>
            <person name="Wang L."/>
            <person name="Zheng H."/>
            <person name="Xu Z."/>
            <person name="Roellig D.M."/>
            <person name="Li N."/>
            <person name="Frace M.A."/>
            <person name="Tang K."/>
            <person name="Arrowood M.J."/>
            <person name="Moss D.M."/>
            <person name="Zhang L."/>
            <person name="Feng Y."/>
            <person name="Xiao L."/>
        </authorList>
    </citation>
    <scope>NUCLEOTIDE SEQUENCE [LARGE SCALE GENOMIC DNA]</scope>
    <source>
        <strain evidence="8 9">CHN_HEN01</strain>
    </source>
</reference>
<feature type="domain" description="Helicase ATP-binding" evidence="6">
    <location>
        <begin position="19"/>
        <end position="288"/>
    </location>
</feature>
<dbReference type="Gene3D" id="3.40.50.10810">
    <property type="entry name" value="Tandem AAA-ATPase domain"/>
    <property type="match status" value="1"/>
</dbReference>
<dbReference type="InterPro" id="IPR001650">
    <property type="entry name" value="Helicase_C-like"/>
</dbReference>
<comment type="caution">
    <text evidence="8">The sequence shown here is derived from an EMBL/GenBank/DDBJ whole genome shotgun (WGS) entry which is preliminary data.</text>
</comment>
<evidence type="ECO:0000313" key="8">
    <source>
        <dbReference type="EMBL" id="OEH74654.1"/>
    </source>
</evidence>
<dbReference type="InterPro" id="IPR014001">
    <property type="entry name" value="Helicase_ATP-bd"/>
</dbReference>
<proteinExistence type="predicted"/>
<evidence type="ECO:0000313" key="9">
    <source>
        <dbReference type="Proteomes" id="UP000095192"/>
    </source>
</evidence>
<dbReference type="GO" id="GO:0043596">
    <property type="term" value="C:nuclear replication fork"/>
    <property type="evidence" value="ECO:0007669"/>
    <property type="project" value="TreeGrafter"/>
</dbReference>